<proteinExistence type="predicted"/>
<feature type="compositionally biased region" description="Basic and acidic residues" evidence="1">
    <location>
        <begin position="1"/>
        <end position="17"/>
    </location>
</feature>
<evidence type="ECO:0000313" key="2">
    <source>
        <dbReference type="EMBL" id="CAG5089348.1"/>
    </source>
</evidence>
<protein>
    <submittedName>
        <fullName evidence="2">Recombinational DNA repair protein</fullName>
    </submittedName>
</protein>
<dbReference type="EMBL" id="CAJRAY010000065">
    <property type="protein sequence ID" value="CAG5089348.1"/>
    <property type="molecule type" value="Genomic_DNA"/>
</dbReference>
<evidence type="ECO:0000256" key="1">
    <source>
        <dbReference type="SAM" id="MobiDB-lite"/>
    </source>
</evidence>
<comment type="caution">
    <text evidence="2">The sequence shown here is derived from an EMBL/GenBank/DDBJ whole genome shotgun (WGS) entry which is preliminary data.</text>
</comment>
<gene>
    <name evidence="2" type="primary">txxe 1786</name>
    <name evidence="2" type="ORF">TXXE_12920</name>
</gene>
<name>A0ABN7RZ19_THEXY</name>
<keyword evidence="3" id="KW-1185">Reference proteome</keyword>
<reference evidence="2 3" key="1">
    <citation type="submission" date="2021-04" db="EMBL/GenBank/DDBJ databases">
        <authorList>
            <person name="Rakotoarivonina H."/>
        </authorList>
    </citation>
    <scope>NUCLEOTIDE SEQUENCE [LARGE SCALE GENOMIC DNA]</scope>
    <source>
        <strain evidence="2 3">XE</strain>
    </source>
</reference>
<organism evidence="2 3">
    <name type="scientific">Thermobacillus xylanilyticus</name>
    <dbReference type="NCBI Taxonomy" id="76633"/>
    <lineage>
        <taxon>Bacteria</taxon>
        <taxon>Bacillati</taxon>
        <taxon>Bacillota</taxon>
        <taxon>Bacilli</taxon>
        <taxon>Bacillales</taxon>
        <taxon>Paenibacillaceae</taxon>
        <taxon>Thermobacillus</taxon>
    </lineage>
</organism>
<accession>A0ABN7RZ19</accession>
<sequence>MDSVDETQRDQIGHAHDQMQPGVLQDEVFHETADVDDAGHVNVADRRQLLVDAGARTNRTFADLDAADAGGLSKAGVDADDERPGRLPFDPVERFLEIHRMNRMLQRAVQIEMRAAVFGQLRANQGTKRIAGRPVRADAHDGNPAVLRHRRHIVGQSLGEQRTCIRIGMRDLERRFSSNGRLHGIPSANSVLLVYGHRARFILEGHKTGPQGQTGSAAASFQERGRCDVGRVRFHPAGAAGGNVV</sequence>
<feature type="region of interest" description="Disordered" evidence="1">
    <location>
        <begin position="1"/>
        <end position="22"/>
    </location>
</feature>
<dbReference type="Proteomes" id="UP000681526">
    <property type="component" value="Unassembled WGS sequence"/>
</dbReference>
<evidence type="ECO:0000313" key="3">
    <source>
        <dbReference type="Proteomes" id="UP000681526"/>
    </source>
</evidence>